<feature type="region of interest" description="Disordered" evidence="1">
    <location>
        <begin position="1"/>
        <end position="30"/>
    </location>
</feature>
<name>A0AAV9EBE7_ACOCL</name>
<organism evidence="2 3">
    <name type="scientific">Acorus calamus</name>
    <name type="common">Sweet flag</name>
    <dbReference type="NCBI Taxonomy" id="4465"/>
    <lineage>
        <taxon>Eukaryota</taxon>
        <taxon>Viridiplantae</taxon>
        <taxon>Streptophyta</taxon>
        <taxon>Embryophyta</taxon>
        <taxon>Tracheophyta</taxon>
        <taxon>Spermatophyta</taxon>
        <taxon>Magnoliopsida</taxon>
        <taxon>Liliopsida</taxon>
        <taxon>Acoraceae</taxon>
        <taxon>Acorus</taxon>
    </lineage>
</organism>
<evidence type="ECO:0000256" key="1">
    <source>
        <dbReference type="SAM" id="MobiDB-lite"/>
    </source>
</evidence>
<reference evidence="2" key="2">
    <citation type="submission" date="2023-06" db="EMBL/GenBank/DDBJ databases">
        <authorList>
            <person name="Ma L."/>
            <person name="Liu K.-W."/>
            <person name="Li Z."/>
            <person name="Hsiao Y.-Y."/>
            <person name="Qi Y."/>
            <person name="Fu T."/>
            <person name="Tang G."/>
            <person name="Zhang D."/>
            <person name="Sun W.-H."/>
            <person name="Liu D.-K."/>
            <person name="Li Y."/>
            <person name="Chen G.-Z."/>
            <person name="Liu X.-D."/>
            <person name="Liao X.-Y."/>
            <person name="Jiang Y.-T."/>
            <person name="Yu X."/>
            <person name="Hao Y."/>
            <person name="Huang J."/>
            <person name="Zhao X.-W."/>
            <person name="Ke S."/>
            <person name="Chen Y.-Y."/>
            <person name="Wu W.-L."/>
            <person name="Hsu J.-L."/>
            <person name="Lin Y.-F."/>
            <person name="Huang M.-D."/>
            <person name="Li C.-Y."/>
            <person name="Huang L."/>
            <person name="Wang Z.-W."/>
            <person name="Zhao X."/>
            <person name="Zhong W.-Y."/>
            <person name="Peng D.-H."/>
            <person name="Ahmad S."/>
            <person name="Lan S."/>
            <person name="Zhang J.-S."/>
            <person name="Tsai W.-C."/>
            <person name="Van De Peer Y."/>
            <person name="Liu Z.-J."/>
        </authorList>
    </citation>
    <scope>NUCLEOTIDE SEQUENCE</scope>
    <source>
        <strain evidence="2">CP</strain>
        <tissue evidence="2">Leaves</tissue>
    </source>
</reference>
<gene>
    <name evidence="2" type="ORF">QJS10_CPA08g00146</name>
</gene>
<feature type="compositionally biased region" description="Polar residues" evidence="1">
    <location>
        <begin position="1"/>
        <end position="13"/>
    </location>
</feature>
<dbReference type="AlphaFoldDB" id="A0AAV9EBE7"/>
<reference evidence="2" key="1">
    <citation type="journal article" date="2023" name="Nat. Commun.">
        <title>Diploid and tetraploid genomes of Acorus and the evolution of monocots.</title>
        <authorList>
            <person name="Ma L."/>
            <person name="Liu K.W."/>
            <person name="Li Z."/>
            <person name="Hsiao Y.Y."/>
            <person name="Qi Y."/>
            <person name="Fu T."/>
            <person name="Tang G.D."/>
            <person name="Zhang D."/>
            <person name="Sun W.H."/>
            <person name="Liu D.K."/>
            <person name="Li Y."/>
            <person name="Chen G.Z."/>
            <person name="Liu X.D."/>
            <person name="Liao X.Y."/>
            <person name="Jiang Y.T."/>
            <person name="Yu X."/>
            <person name="Hao Y."/>
            <person name="Huang J."/>
            <person name="Zhao X.W."/>
            <person name="Ke S."/>
            <person name="Chen Y.Y."/>
            <person name="Wu W.L."/>
            <person name="Hsu J.L."/>
            <person name="Lin Y.F."/>
            <person name="Huang M.D."/>
            <person name="Li C.Y."/>
            <person name="Huang L."/>
            <person name="Wang Z.W."/>
            <person name="Zhao X."/>
            <person name="Zhong W.Y."/>
            <person name="Peng D.H."/>
            <person name="Ahmad S."/>
            <person name="Lan S."/>
            <person name="Zhang J.S."/>
            <person name="Tsai W.C."/>
            <person name="Van de Peer Y."/>
            <person name="Liu Z.J."/>
        </authorList>
    </citation>
    <scope>NUCLEOTIDE SEQUENCE</scope>
    <source>
        <strain evidence="2">CP</strain>
    </source>
</reference>
<sequence length="132" mass="14686">MTTRQMSKATQTDPADLIEKNLPGPPTLVDSIEDGVLETLSSSSSSSTSPTATCYMVEVHDSETNGIETLTLSTTLAWRNLSKSAIPMMKTLSSAHKQLRTILLLTRRLFFIYHSSKHYTSRKEHASPWQQS</sequence>
<dbReference type="Proteomes" id="UP001180020">
    <property type="component" value="Unassembled WGS sequence"/>
</dbReference>
<dbReference type="EMBL" id="JAUJYO010000008">
    <property type="protein sequence ID" value="KAK1310194.1"/>
    <property type="molecule type" value="Genomic_DNA"/>
</dbReference>
<protein>
    <submittedName>
        <fullName evidence="2">Uncharacterized protein</fullName>
    </submittedName>
</protein>
<keyword evidence="3" id="KW-1185">Reference proteome</keyword>
<evidence type="ECO:0000313" key="3">
    <source>
        <dbReference type="Proteomes" id="UP001180020"/>
    </source>
</evidence>
<proteinExistence type="predicted"/>
<accession>A0AAV9EBE7</accession>
<comment type="caution">
    <text evidence="2">The sequence shown here is derived from an EMBL/GenBank/DDBJ whole genome shotgun (WGS) entry which is preliminary data.</text>
</comment>
<evidence type="ECO:0000313" key="2">
    <source>
        <dbReference type="EMBL" id="KAK1310194.1"/>
    </source>
</evidence>